<evidence type="ECO:0000313" key="1">
    <source>
        <dbReference type="EMBL" id="KAJ0082789.1"/>
    </source>
</evidence>
<keyword evidence="2" id="KW-1185">Reference proteome</keyword>
<organism evidence="1 2">
    <name type="scientific">Pistacia atlantica</name>
    <dbReference type="NCBI Taxonomy" id="434234"/>
    <lineage>
        <taxon>Eukaryota</taxon>
        <taxon>Viridiplantae</taxon>
        <taxon>Streptophyta</taxon>
        <taxon>Embryophyta</taxon>
        <taxon>Tracheophyta</taxon>
        <taxon>Spermatophyta</taxon>
        <taxon>Magnoliopsida</taxon>
        <taxon>eudicotyledons</taxon>
        <taxon>Gunneridae</taxon>
        <taxon>Pentapetalae</taxon>
        <taxon>rosids</taxon>
        <taxon>malvids</taxon>
        <taxon>Sapindales</taxon>
        <taxon>Anacardiaceae</taxon>
        <taxon>Pistacia</taxon>
    </lineage>
</organism>
<sequence>MLYFNPEIAEIDFAHSSNWPMDHQLYPDSEENITSSLPGIFCITSVGMPSCAHSDKENDHQTQLSDSEYEYFSESENDHQTQLSDSEYEYEYLSESENDHQTQFSDSEYEYFSELETDSNLTIEEHISVGSQTDGGLSQELGDVTESANGIDDSSIPAQKVFIMERFLKNQPEIIADTVLPCRVPPSESLHMRFGKLSLNSVATPNYNPGKIEPAQAETVLNWHSQNASARSSLQLRSLLDELRQKIQDLHQEILSLISLRQDFSRQEKEIKHLKIQLKSLERTLTERTFSDNTPWYKQTSGPDDLPRGASASLFTSRRICQEIETTTNPPLETKNSEFSTPVMKPTPIPDLYPPAQHMMEPSTNPITEYLRYYAYTETTPLQNLPIIYPTIGISSSEPTTDVSDSDSSSDSDHPLIFMHQRSTSAAPVRSLIREDDDWGKKLEVKEKLHTWVLHKKLASAIEHKEIVNHLVESDLTSHLSSLNLDDKDGDA</sequence>
<proteinExistence type="predicted"/>
<dbReference type="Proteomes" id="UP001164250">
    <property type="component" value="Chromosome 12"/>
</dbReference>
<gene>
    <name evidence="1" type="ORF">Patl1_12390</name>
</gene>
<accession>A0ACC1A5K5</accession>
<comment type="caution">
    <text evidence="1">The sequence shown here is derived from an EMBL/GenBank/DDBJ whole genome shotgun (WGS) entry which is preliminary data.</text>
</comment>
<evidence type="ECO:0000313" key="2">
    <source>
        <dbReference type="Proteomes" id="UP001164250"/>
    </source>
</evidence>
<dbReference type="EMBL" id="CM047908">
    <property type="protein sequence ID" value="KAJ0082789.1"/>
    <property type="molecule type" value="Genomic_DNA"/>
</dbReference>
<name>A0ACC1A5K5_9ROSI</name>
<protein>
    <submittedName>
        <fullName evidence="1">Uncharacterized protein</fullName>
    </submittedName>
</protein>
<reference evidence="2" key="1">
    <citation type="journal article" date="2023" name="G3 (Bethesda)">
        <title>Genome assembly and association tests identify interacting loci associated with vigor, precocity, and sex in interspecific pistachio rootstocks.</title>
        <authorList>
            <person name="Palmer W."/>
            <person name="Jacygrad E."/>
            <person name="Sagayaradj S."/>
            <person name="Cavanaugh K."/>
            <person name="Han R."/>
            <person name="Bertier L."/>
            <person name="Beede B."/>
            <person name="Kafkas S."/>
            <person name="Golino D."/>
            <person name="Preece J."/>
            <person name="Michelmore R."/>
        </authorList>
    </citation>
    <scope>NUCLEOTIDE SEQUENCE [LARGE SCALE GENOMIC DNA]</scope>
</reference>